<sequence length="191" mass="21204">MRVSCQINLEDSGFRAGIEPLRLRPSAVCNVSVSNRLKVMLLCQVLSPHCGTLPRCFYLVLRCLEFSEFRAITTATVTSKTDCLACSSRHGARTKISEGVNIKVGLSTRAGPIDVGNMIYCRTNLLRRQVFPRCISSRLKASDLVSKGIRVCGPPYSGWMSPSMDTHKPKGAPVRYRPRVGLEYVKKGRVR</sequence>
<keyword evidence="2" id="KW-1185">Reference proteome</keyword>
<gene>
    <name evidence="1" type="ORF">EVAR_31905_1</name>
</gene>
<evidence type="ECO:0000313" key="1">
    <source>
        <dbReference type="EMBL" id="GBP64783.1"/>
    </source>
</evidence>
<proteinExistence type="predicted"/>
<name>A0A4C1XP12_EUMVA</name>
<comment type="caution">
    <text evidence="1">The sequence shown here is derived from an EMBL/GenBank/DDBJ whole genome shotgun (WGS) entry which is preliminary data.</text>
</comment>
<dbReference type="AlphaFoldDB" id="A0A4C1XP12"/>
<dbReference type="EMBL" id="BGZK01000909">
    <property type="protein sequence ID" value="GBP64783.1"/>
    <property type="molecule type" value="Genomic_DNA"/>
</dbReference>
<dbReference type="Proteomes" id="UP000299102">
    <property type="component" value="Unassembled WGS sequence"/>
</dbReference>
<reference evidence="1 2" key="1">
    <citation type="journal article" date="2019" name="Commun. Biol.">
        <title>The bagworm genome reveals a unique fibroin gene that provides high tensile strength.</title>
        <authorList>
            <person name="Kono N."/>
            <person name="Nakamura H."/>
            <person name="Ohtoshi R."/>
            <person name="Tomita M."/>
            <person name="Numata K."/>
            <person name="Arakawa K."/>
        </authorList>
    </citation>
    <scope>NUCLEOTIDE SEQUENCE [LARGE SCALE GENOMIC DNA]</scope>
</reference>
<protein>
    <submittedName>
        <fullName evidence="1">Uncharacterized protein</fullName>
    </submittedName>
</protein>
<evidence type="ECO:0000313" key="2">
    <source>
        <dbReference type="Proteomes" id="UP000299102"/>
    </source>
</evidence>
<accession>A0A4C1XP12</accession>
<organism evidence="1 2">
    <name type="scientific">Eumeta variegata</name>
    <name type="common">Bagworm moth</name>
    <name type="synonym">Eumeta japonica</name>
    <dbReference type="NCBI Taxonomy" id="151549"/>
    <lineage>
        <taxon>Eukaryota</taxon>
        <taxon>Metazoa</taxon>
        <taxon>Ecdysozoa</taxon>
        <taxon>Arthropoda</taxon>
        <taxon>Hexapoda</taxon>
        <taxon>Insecta</taxon>
        <taxon>Pterygota</taxon>
        <taxon>Neoptera</taxon>
        <taxon>Endopterygota</taxon>
        <taxon>Lepidoptera</taxon>
        <taxon>Glossata</taxon>
        <taxon>Ditrysia</taxon>
        <taxon>Tineoidea</taxon>
        <taxon>Psychidae</taxon>
        <taxon>Oiketicinae</taxon>
        <taxon>Eumeta</taxon>
    </lineage>
</organism>